<evidence type="ECO:0000313" key="3">
    <source>
        <dbReference type="Proteomes" id="UP000327157"/>
    </source>
</evidence>
<protein>
    <submittedName>
        <fullName evidence="2">Uncharacterized protein</fullName>
    </submittedName>
</protein>
<gene>
    <name evidence="2" type="ORF">D8674_027867</name>
</gene>
<keyword evidence="3" id="KW-1185">Reference proteome</keyword>
<reference evidence="3" key="2">
    <citation type="submission" date="2019-10" db="EMBL/GenBank/DDBJ databases">
        <title>A de novo genome assembly of a pear dwarfing rootstock.</title>
        <authorList>
            <person name="Wang F."/>
            <person name="Wang J."/>
            <person name="Li S."/>
            <person name="Zhang Y."/>
            <person name="Fang M."/>
            <person name="Ma L."/>
            <person name="Zhao Y."/>
            <person name="Jiang S."/>
        </authorList>
    </citation>
    <scope>NUCLEOTIDE SEQUENCE [LARGE SCALE GENOMIC DNA]</scope>
</reference>
<organism evidence="2 3">
    <name type="scientific">Pyrus ussuriensis x Pyrus communis</name>
    <dbReference type="NCBI Taxonomy" id="2448454"/>
    <lineage>
        <taxon>Eukaryota</taxon>
        <taxon>Viridiplantae</taxon>
        <taxon>Streptophyta</taxon>
        <taxon>Embryophyta</taxon>
        <taxon>Tracheophyta</taxon>
        <taxon>Spermatophyta</taxon>
        <taxon>Magnoliopsida</taxon>
        <taxon>eudicotyledons</taxon>
        <taxon>Gunneridae</taxon>
        <taxon>Pentapetalae</taxon>
        <taxon>rosids</taxon>
        <taxon>fabids</taxon>
        <taxon>Rosales</taxon>
        <taxon>Rosaceae</taxon>
        <taxon>Amygdaloideae</taxon>
        <taxon>Maleae</taxon>
        <taxon>Pyrus</taxon>
    </lineage>
</organism>
<accession>A0A5N5IE08</accession>
<dbReference type="AlphaFoldDB" id="A0A5N5IE08"/>
<reference evidence="2 3" key="3">
    <citation type="submission" date="2019-11" db="EMBL/GenBank/DDBJ databases">
        <title>A de novo genome assembly of a pear dwarfing rootstock.</title>
        <authorList>
            <person name="Wang F."/>
            <person name="Wang J."/>
            <person name="Li S."/>
            <person name="Zhang Y."/>
            <person name="Fang M."/>
            <person name="Ma L."/>
            <person name="Zhao Y."/>
            <person name="Jiang S."/>
        </authorList>
    </citation>
    <scope>NUCLEOTIDE SEQUENCE [LARGE SCALE GENOMIC DNA]</scope>
    <source>
        <strain evidence="2">S2</strain>
        <tissue evidence="2">Leaf</tissue>
    </source>
</reference>
<name>A0A5N5IE08_9ROSA</name>
<feature type="region of interest" description="Disordered" evidence="1">
    <location>
        <begin position="140"/>
        <end position="163"/>
    </location>
</feature>
<evidence type="ECO:0000256" key="1">
    <source>
        <dbReference type="SAM" id="MobiDB-lite"/>
    </source>
</evidence>
<sequence>MEPCVRSTLGSGHVLLNEQTKSYFDVSFYHSSKIVDVEQGKLVVTGTFGKKQLITAIKHSEFLVDAKLWGSQRGSKNWRIQLENQFKDMVTGESSKGDGKGKKIVDLDLSDEEVLDDDGLGRWVGRNISKRLNCMKRECQGGDEYNSANSSRICKKQESRMSR</sequence>
<reference evidence="2 3" key="1">
    <citation type="submission" date="2019-09" db="EMBL/GenBank/DDBJ databases">
        <authorList>
            <person name="Ou C."/>
        </authorList>
    </citation>
    <scope>NUCLEOTIDE SEQUENCE [LARGE SCALE GENOMIC DNA]</scope>
    <source>
        <strain evidence="2">S2</strain>
        <tissue evidence="2">Leaf</tissue>
    </source>
</reference>
<dbReference type="Proteomes" id="UP000327157">
    <property type="component" value="Chromosome 5"/>
</dbReference>
<evidence type="ECO:0000313" key="2">
    <source>
        <dbReference type="EMBL" id="KAB2637333.1"/>
    </source>
</evidence>
<comment type="caution">
    <text evidence="2">The sequence shown here is derived from an EMBL/GenBank/DDBJ whole genome shotgun (WGS) entry which is preliminary data.</text>
</comment>
<dbReference type="EMBL" id="SMOL01000004">
    <property type="protein sequence ID" value="KAB2637333.1"/>
    <property type="molecule type" value="Genomic_DNA"/>
</dbReference>
<proteinExistence type="predicted"/>